<protein>
    <recommendedName>
        <fullName evidence="5">Protein TonB</fullName>
    </recommendedName>
</protein>
<keyword evidence="2" id="KW-0472">Membrane</keyword>
<dbReference type="AlphaFoldDB" id="A0A5C6UAD8"/>
<feature type="transmembrane region" description="Helical" evidence="2">
    <location>
        <begin position="17"/>
        <end position="35"/>
    </location>
</feature>
<dbReference type="Proteomes" id="UP000321250">
    <property type="component" value="Unassembled WGS sequence"/>
</dbReference>
<keyword evidence="2" id="KW-1133">Transmembrane helix</keyword>
<evidence type="ECO:0000256" key="2">
    <source>
        <dbReference type="SAM" id="Phobius"/>
    </source>
</evidence>
<evidence type="ECO:0000313" key="3">
    <source>
        <dbReference type="EMBL" id="TXC69714.1"/>
    </source>
</evidence>
<evidence type="ECO:0000313" key="4">
    <source>
        <dbReference type="Proteomes" id="UP000321250"/>
    </source>
</evidence>
<comment type="caution">
    <text evidence="3">The sequence shown here is derived from an EMBL/GenBank/DDBJ whole genome shotgun (WGS) entry which is preliminary data.</text>
</comment>
<reference evidence="3 4" key="1">
    <citation type="journal article" date="2013" name="Antonie Van Leeuwenhoek">
        <title>Sphingomonas ginsenosidivorax sp. nov., with the ability to transform ginsenosides.</title>
        <authorList>
            <person name="Jin X.F."/>
            <person name="Kim J.K."/>
            <person name="Liu Q.M."/>
            <person name="Kang M.S."/>
            <person name="He D."/>
            <person name="Jin F.X."/>
            <person name="Kim S.C."/>
            <person name="Im W.T."/>
        </authorList>
    </citation>
    <scope>NUCLEOTIDE SEQUENCE [LARGE SCALE GENOMIC DNA]</scope>
    <source>
        <strain evidence="3 4">KHI67</strain>
    </source>
</reference>
<dbReference type="OrthoDB" id="7410762at2"/>
<sequence length="254" mass="27188">MHESYLNQSDSARRRRMAAIALTLLAHVLIIWVLLNLSPSLTPRLLERTLSTFQVTPPPPPPQLAQAITEKPTVKKTGGSQARAKDPVPKAPAPPAAQAPVSPFGLLPGGAALFEAADIGKLPQHPEDRETGGSGDGAGKGKDSASVYGPGEGPGGERLYDVDWVKRPTDAELSPFLPANVPAGSWAMIACRMVEGYRVENCRSLGESPPGSGLARGMRLASWQFRVFPPRVGTRKIIGGWVRIRMDFTKSATR</sequence>
<keyword evidence="4" id="KW-1185">Reference proteome</keyword>
<feature type="region of interest" description="Disordered" evidence="1">
    <location>
        <begin position="72"/>
        <end position="102"/>
    </location>
</feature>
<feature type="region of interest" description="Disordered" evidence="1">
    <location>
        <begin position="123"/>
        <end position="159"/>
    </location>
</feature>
<accession>A0A5C6UAD8</accession>
<organism evidence="3 4">
    <name type="scientific">Sphingomonas ginsenosidivorax</name>
    <dbReference type="NCBI Taxonomy" id="862135"/>
    <lineage>
        <taxon>Bacteria</taxon>
        <taxon>Pseudomonadati</taxon>
        <taxon>Pseudomonadota</taxon>
        <taxon>Alphaproteobacteria</taxon>
        <taxon>Sphingomonadales</taxon>
        <taxon>Sphingomonadaceae</taxon>
        <taxon>Sphingomonas</taxon>
    </lineage>
</organism>
<gene>
    <name evidence="3" type="ORF">FSB78_01105</name>
</gene>
<keyword evidence="2" id="KW-0812">Transmembrane</keyword>
<dbReference type="RefSeq" id="WP_147079229.1">
    <property type="nucleotide sequence ID" value="NZ_VOQR01000001.1"/>
</dbReference>
<evidence type="ECO:0008006" key="5">
    <source>
        <dbReference type="Google" id="ProtNLM"/>
    </source>
</evidence>
<evidence type="ECO:0000256" key="1">
    <source>
        <dbReference type="SAM" id="MobiDB-lite"/>
    </source>
</evidence>
<proteinExistence type="predicted"/>
<name>A0A5C6UAD8_9SPHN</name>
<dbReference type="EMBL" id="VOQR01000001">
    <property type="protein sequence ID" value="TXC69714.1"/>
    <property type="molecule type" value="Genomic_DNA"/>
</dbReference>